<organism evidence="3 4">
    <name type="scientific">Sulfolobus acidocaldarius</name>
    <dbReference type="NCBI Taxonomy" id="2285"/>
    <lineage>
        <taxon>Archaea</taxon>
        <taxon>Thermoproteota</taxon>
        <taxon>Thermoprotei</taxon>
        <taxon>Sulfolobales</taxon>
        <taxon>Sulfolobaceae</taxon>
        <taxon>Sulfolobus</taxon>
    </lineage>
</organism>
<reference evidence="4 5" key="1">
    <citation type="submission" date="2015-12" db="EMBL/GenBank/DDBJ databases">
        <title>A stable core within a dynamic pangenome in Sulfolobus acidocaldarius.</title>
        <authorList>
            <person name="Anderson R."/>
            <person name="Kouris A."/>
            <person name="Seward C."/>
            <person name="Campbell K."/>
            <person name="Whitaker R."/>
        </authorList>
    </citation>
    <scope>NUCLEOTIDE SEQUENCE [LARGE SCALE GENOMIC DNA]</scope>
    <source>
        <strain evidence="2 5">GG12-C01-09</strain>
        <strain evidence="3 4">NG05B_CO5_07</strain>
    </source>
</reference>
<protein>
    <submittedName>
        <fullName evidence="3">Uncharacterized protein</fullName>
    </submittedName>
</protein>
<evidence type="ECO:0000313" key="4">
    <source>
        <dbReference type="Proteomes" id="UP000060043"/>
    </source>
</evidence>
<dbReference type="OMA" id="GVISHYS"/>
<dbReference type="Proteomes" id="UP000060043">
    <property type="component" value="Chromosome"/>
</dbReference>
<evidence type="ECO:0000313" key="3">
    <source>
        <dbReference type="EMBL" id="ALU32736.1"/>
    </source>
</evidence>
<keyword evidence="1" id="KW-0812">Transmembrane</keyword>
<dbReference type="DNASU" id="3474115"/>
<dbReference type="Proteomes" id="UP000065473">
    <property type="component" value="Chromosome"/>
</dbReference>
<gene>
    <name evidence="2" type="ORF">ATY89_09690</name>
    <name evidence="3" type="ORF">ATZ20_01250</name>
</gene>
<dbReference type="EMBL" id="CP013695">
    <property type="protein sequence ID" value="ALU32736.1"/>
    <property type="molecule type" value="Genomic_DNA"/>
</dbReference>
<dbReference type="STRING" id="1435377.SUSAZ_07980"/>
<dbReference type="AlphaFoldDB" id="A0A0U3HCM6"/>
<evidence type="ECO:0000256" key="1">
    <source>
        <dbReference type="SAM" id="Phobius"/>
    </source>
</evidence>
<evidence type="ECO:0000313" key="2">
    <source>
        <dbReference type="EMBL" id="ALU30645.1"/>
    </source>
</evidence>
<keyword evidence="1" id="KW-0472">Membrane</keyword>
<keyword evidence="1" id="KW-1133">Transmembrane helix</keyword>
<dbReference type="OrthoDB" id="34679at2157"/>
<dbReference type="GeneID" id="14552177"/>
<feature type="transmembrane region" description="Helical" evidence="1">
    <location>
        <begin position="7"/>
        <end position="31"/>
    </location>
</feature>
<accession>A0A0U3HCM6</accession>
<dbReference type="EMBL" id="CP013694">
    <property type="protein sequence ID" value="ALU30645.1"/>
    <property type="molecule type" value="Genomic_DNA"/>
</dbReference>
<name>A0A0U3HCM6_9CREN</name>
<sequence>MAKAISAPITFAIILVIGILLLIPFLTYVTYLSQSNQISQAQFNNYIYLKNLEQQRAVSGRPGVYYNGSSLFILYSNGTFVPNASIVVVGILYLNNLGVWQNITSLKYPIILNRTGSVNLPSNVAGKPIILVTSLGNIFFLQPGSSIGPYSNSIGKGGVTIISQIYTSSQIYSTSINITTNINGKFSNYTTPITFPNQTGTFQVKAREYIYYINSKTGKVITGVFSNWQILGSATVNSTTTQGITVTLQGKPVILIANYSQLVQSVNLSIKTNANFSIVVNINGVNYTVNNHALSATVPAGYVNFTVYTLQGNDTSSMSSGIIKHYKFNTINYTGNTYVTNSQLLFLPPNSLPYVQINYVNDYNYYKVFLYDYYDSPPPPGGGLVVILNGTEYNYNNTYGYWIIGGNYSFVPTGIFNGSMSYEAKEVTIAGNNGILNYYFPDIPSYIIINQPMTITVYYDYVIKWVPI</sequence>
<dbReference type="RefSeq" id="WP_011278496.1">
    <property type="nucleotide sequence ID" value="NZ_BHWZ01000004.1"/>
</dbReference>
<evidence type="ECO:0000313" key="5">
    <source>
        <dbReference type="Proteomes" id="UP000065473"/>
    </source>
</evidence>
<proteinExistence type="predicted"/>